<name>A0A7N5JTW2_AILME</name>
<feature type="region of interest" description="Disordered" evidence="1">
    <location>
        <begin position="1"/>
        <end position="20"/>
    </location>
</feature>
<dbReference type="Proteomes" id="UP000008912">
    <property type="component" value="Unassembled WGS sequence"/>
</dbReference>
<reference evidence="3 4" key="1">
    <citation type="journal article" date="2010" name="Nature">
        <title>The sequence and de novo assembly of the giant panda genome.</title>
        <authorList>
            <person name="Li R."/>
            <person name="Fan W."/>
            <person name="Tian G."/>
            <person name="Zhu H."/>
            <person name="He L."/>
            <person name="Cai J."/>
            <person name="Huang Q."/>
            <person name="Cai Q."/>
            <person name="Li B."/>
            <person name="Bai Y."/>
            <person name="Zhang Z."/>
            <person name="Zhang Y."/>
            <person name="Wang W."/>
            <person name="Li J."/>
            <person name="Wei F."/>
            <person name="Li H."/>
            <person name="Jian M."/>
            <person name="Li J."/>
            <person name="Zhang Z."/>
            <person name="Nielsen R."/>
            <person name="Li D."/>
            <person name="Gu W."/>
            <person name="Yang Z."/>
            <person name="Xuan Z."/>
            <person name="Ryder O.A."/>
            <person name="Leung F.C."/>
            <person name="Zhou Y."/>
            <person name="Cao J."/>
            <person name="Sun X."/>
            <person name="Fu Y."/>
            <person name="Fang X."/>
            <person name="Guo X."/>
            <person name="Wang B."/>
            <person name="Hou R."/>
            <person name="Shen F."/>
            <person name="Mu B."/>
            <person name="Ni P."/>
            <person name="Lin R."/>
            <person name="Qian W."/>
            <person name="Wang G."/>
            <person name="Yu C."/>
            <person name="Nie W."/>
            <person name="Wang J."/>
            <person name="Wu Z."/>
            <person name="Liang H."/>
            <person name="Min J."/>
            <person name="Wu Q."/>
            <person name="Cheng S."/>
            <person name="Ruan J."/>
            <person name="Wang M."/>
            <person name="Shi Z."/>
            <person name="Wen M."/>
            <person name="Liu B."/>
            <person name="Ren X."/>
            <person name="Zheng H."/>
            <person name="Dong D."/>
            <person name="Cook K."/>
            <person name="Shan G."/>
            <person name="Zhang H."/>
            <person name="Kosiol C."/>
            <person name="Xie X."/>
            <person name="Lu Z."/>
            <person name="Zheng H."/>
            <person name="Li Y."/>
            <person name="Steiner C.C."/>
            <person name="Lam T.T."/>
            <person name="Lin S."/>
            <person name="Zhang Q."/>
            <person name="Li G."/>
            <person name="Tian J."/>
            <person name="Gong T."/>
            <person name="Liu H."/>
            <person name="Zhang D."/>
            <person name="Fang L."/>
            <person name="Ye C."/>
            <person name="Zhang J."/>
            <person name="Hu W."/>
            <person name="Xu A."/>
            <person name="Ren Y."/>
            <person name="Zhang G."/>
            <person name="Bruford M.W."/>
            <person name="Li Q."/>
            <person name="Ma L."/>
            <person name="Guo Y."/>
            <person name="An N."/>
            <person name="Hu Y."/>
            <person name="Zheng Y."/>
            <person name="Shi Y."/>
            <person name="Li Z."/>
            <person name="Liu Q."/>
            <person name="Chen Y."/>
            <person name="Zhao J."/>
            <person name="Qu N."/>
            <person name="Zhao S."/>
            <person name="Tian F."/>
            <person name="Wang X."/>
            <person name="Wang H."/>
            <person name="Xu L."/>
            <person name="Liu X."/>
            <person name="Vinar T."/>
            <person name="Wang Y."/>
            <person name="Lam T.W."/>
            <person name="Yiu S.M."/>
            <person name="Liu S."/>
            <person name="Zhang H."/>
            <person name="Li D."/>
            <person name="Huang Y."/>
            <person name="Wang X."/>
            <person name="Yang G."/>
            <person name="Jiang Z."/>
            <person name="Wang J."/>
            <person name="Qin N."/>
            <person name="Li L."/>
            <person name="Li J."/>
            <person name="Bolund L."/>
            <person name="Kristiansen K."/>
            <person name="Wong G.K."/>
            <person name="Olson M."/>
            <person name="Zhang X."/>
            <person name="Li S."/>
            <person name="Yang H."/>
            <person name="Wang J."/>
            <person name="Wang J."/>
        </authorList>
    </citation>
    <scope>NUCLEOTIDE SEQUENCE [LARGE SCALE GENOMIC DNA]</scope>
</reference>
<evidence type="ECO:0000259" key="2">
    <source>
        <dbReference type="PROSITE" id="PS50208"/>
    </source>
</evidence>
<organism evidence="3 4">
    <name type="scientific">Ailuropoda melanoleuca</name>
    <name type="common">Giant panda</name>
    <dbReference type="NCBI Taxonomy" id="9646"/>
    <lineage>
        <taxon>Eukaryota</taxon>
        <taxon>Metazoa</taxon>
        <taxon>Chordata</taxon>
        <taxon>Craniata</taxon>
        <taxon>Vertebrata</taxon>
        <taxon>Euteleostomi</taxon>
        <taxon>Mammalia</taxon>
        <taxon>Eutheria</taxon>
        <taxon>Laurasiatheria</taxon>
        <taxon>Carnivora</taxon>
        <taxon>Caniformia</taxon>
        <taxon>Ursidae</taxon>
        <taxon>Ailuropoda</taxon>
    </lineage>
</organism>
<sequence length="80" mass="9341">MSCGTGLRGARPAGEEQNVTETDAFRKSEMFDPAEKYKMDHRRRGIALIFNHERFFWHLMLPERRGTSADRDNLTRSINL</sequence>
<dbReference type="SUPFAM" id="SSF52129">
    <property type="entry name" value="Caspase-like"/>
    <property type="match status" value="1"/>
</dbReference>
<accession>A0A7N5JTW2</accession>
<reference evidence="3" key="3">
    <citation type="submission" date="2025-09" db="UniProtKB">
        <authorList>
            <consortium name="Ensembl"/>
        </authorList>
    </citation>
    <scope>IDENTIFICATION</scope>
</reference>
<proteinExistence type="predicted"/>
<gene>
    <name evidence="3" type="primary">CASP6</name>
</gene>
<dbReference type="AlphaFoldDB" id="A0A7N5JTW2"/>
<dbReference type="GO" id="GO:0006508">
    <property type="term" value="P:proteolysis"/>
    <property type="evidence" value="ECO:0007669"/>
    <property type="project" value="InterPro"/>
</dbReference>
<dbReference type="InterPro" id="IPR015917">
    <property type="entry name" value="Pept_C14A"/>
</dbReference>
<dbReference type="InterPro" id="IPR029030">
    <property type="entry name" value="Caspase-like_dom_sf"/>
</dbReference>
<dbReference type="GO" id="GO:0004197">
    <property type="term" value="F:cysteine-type endopeptidase activity"/>
    <property type="evidence" value="ECO:0007669"/>
    <property type="project" value="InterPro"/>
</dbReference>
<evidence type="ECO:0000313" key="3">
    <source>
        <dbReference type="Ensembl" id="ENSAMEP00000028305.1"/>
    </source>
</evidence>
<dbReference type="PRINTS" id="PR00376">
    <property type="entry name" value="IL1BCENZYME"/>
</dbReference>
<evidence type="ECO:0000256" key="1">
    <source>
        <dbReference type="SAM" id="MobiDB-lite"/>
    </source>
</evidence>
<dbReference type="GeneTree" id="ENSGT00940000155140"/>
<dbReference type="Gene3D" id="3.40.50.1460">
    <property type="match status" value="1"/>
</dbReference>
<protein>
    <submittedName>
        <fullName evidence="3">Caspase 6</fullName>
    </submittedName>
</protein>
<reference evidence="3" key="2">
    <citation type="submission" date="2025-08" db="UniProtKB">
        <authorList>
            <consortium name="Ensembl"/>
        </authorList>
    </citation>
    <scope>IDENTIFICATION</scope>
</reference>
<dbReference type="InterPro" id="IPR001309">
    <property type="entry name" value="Pept_C14_p20"/>
</dbReference>
<feature type="domain" description="Caspase family p20" evidence="2">
    <location>
        <begin position="43"/>
        <end position="80"/>
    </location>
</feature>
<keyword evidence="4" id="KW-1185">Reference proteome</keyword>
<dbReference type="PROSITE" id="PS50208">
    <property type="entry name" value="CASPASE_P20"/>
    <property type="match status" value="1"/>
</dbReference>
<evidence type="ECO:0000313" key="4">
    <source>
        <dbReference type="Proteomes" id="UP000008912"/>
    </source>
</evidence>
<dbReference type="Ensembl" id="ENSAMET00000033883.1">
    <property type="protein sequence ID" value="ENSAMEP00000028305.1"/>
    <property type="gene ID" value="ENSAMEG00000004526.2"/>
</dbReference>